<comment type="caution">
    <text evidence="1">The sequence shown here is derived from an EMBL/GenBank/DDBJ whole genome shotgun (WGS) entry which is preliminary data.</text>
</comment>
<sequence length="71" mass="8330">MKVNELSGLYVVENKKENFKILVAALDEQEVMEIARDYFMDSHMEHENLTVHKFTDVDTNFDCDYIVTKGQ</sequence>
<evidence type="ECO:0000313" key="2">
    <source>
        <dbReference type="Proteomes" id="UP001431199"/>
    </source>
</evidence>
<dbReference type="EMBL" id="JAODBU010000002">
    <property type="protein sequence ID" value="MCT7397733.1"/>
    <property type="molecule type" value="Genomic_DNA"/>
</dbReference>
<reference evidence="1" key="1">
    <citation type="submission" date="2022-09" db="EMBL/GenBank/DDBJ databases">
        <title>Eubacterium sp. LFL-14 isolated from human feces.</title>
        <authorList>
            <person name="Liu F."/>
        </authorList>
    </citation>
    <scope>NUCLEOTIDE SEQUENCE</scope>
    <source>
        <strain evidence="1">LFL-14</strain>
    </source>
</reference>
<proteinExistence type="predicted"/>
<dbReference type="RefSeq" id="WP_260978169.1">
    <property type="nucleotide sequence ID" value="NZ_JAODBU010000002.1"/>
</dbReference>
<keyword evidence="2" id="KW-1185">Reference proteome</keyword>
<organism evidence="1 2">
    <name type="scientific">Eubacterium album</name>
    <dbReference type="NCBI Taxonomy" id="2978477"/>
    <lineage>
        <taxon>Bacteria</taxon>
        <taxon>Bacillati</taxon>
        <taxon>Bacillota</taxon>
        <taxon>Clostridia</taxon>
        <taxon>Eubacteriales</taxon>
        <taxon>Eubacteriaceae</taxon>
        <taxon>Eubacterium</taxon>
    </lineage>
</organism>
<gene>
    <name evidence="1" type="ORF">N5B56_01360</name>
</gene>
<evidence type="ECO:0008006" key="3">
    <source>
        <dbReference type="Google" id="ProtNLM"/>
    </source>
</evidence>
<dbReference type="Proteomes" id="UP001431199">
    <property type="component" value="Unassembled WGS sequence"/>
</dbReference>
<protein>
    <recommendedName>
        <fullName evidence="3">DpnD/PcfM-like protein</fullName>
    </recommendedName>
</protein>
<name>A0ABT2M0H7_9FIRM</name>
<evidence type="ECO:0000313" key="1">
    <source>
        <dbReference type="EMBL" id="MCT7397733.1"/>
    </source>
</evidence>
<accession>A0ABT2M0H7</accession>